<feature type="domain" description="FIMAH" evidence="1">
    <location>
        <begin position="588"/>
        <end position="666"/>
    </location>
</feature>
<sequence length="672" mass="75050">MLTRRTYDRLSSAQKGLVTNLELLEKAEAQIVKLWIDGAEVVTLVDEGLVGVLQEEYDALKPAQKTFVTNADKLDQLEAKLEALALKKDKNFAKAKEVQAVIDQMQVLGYADKASAKAARAAYDELTGDQKAMITNYGLLKDAENKIANWEGNPQVHKAPDNIAYAGTRSSDYGVNGQWLGTEDWQHITDQMDGYFPGAQPTYVWIIGRLNTSVGVGGVRLEFEQPNDGVDYAAQNISFGPPTKSGHLSHEEYLEYFDKHGIKVFLQVESGFADMKTLMDLIFKKYGHHESVVGFGVDVEWYYGVSEDAGLPVTDAMAQDWDEHLKSINKDYRMFLKHYNHRWLPPTYRGDILFCDDSQSIGSIDGEVKGMYEDSMGFIPEFKAWADHFYPNEVLYQIGYRPDAMWYYTLDKPVIQDLGERLAEVTRQNLGIAWVDFTIKDPLTFPALFKADSEVVSAVNTLVGYLRGSGNNMVGKRFTVGEATLTDALYVARIREVVDSLTETQRGLLNQSYLTNLVNLEPEAVDIRIANLDISKLKIKDKEKVADIRATYNALTAAQKAQVTKLSHLEASERALAAIKVDESGTALADLIALLDHFVATGDVNGPSINQLSNGLDQVRHHLNAGRIKQAVQHLEQFRSHMNKPPQSKNVSDKVKGSLKLQVDSLNKRLSK</sequence>
<organism evidence="2 3">
    <name type="scientific">Lederbergia citrea</name>
    <dbReference type="NCBI Taxonomy" id="2833581"/>
    <lineage>
        <taxon>Bacteria</taxon>
        <taxon>Bacillati</taxon>
        <taxon>Bacillota</taxon>
        <taxon>Bacilli</taxon>
        <taxon>Bacillales</taxon>
        <taxon>Bacillaceae</taxon>
        <taxon>Lederbergia</taxon>
    </lineage>
</organism>
<dbReference type="AlphaFoldDB" id="A0A942Z4T4"/>
<dbReference type="Proteomes" id="UP000676456">
    <property type="component" value="Unassembled WGS sequence"/>
</dbReference>
<evidence type="ECO:0000313" key="2">
    <source>
        <dbReference type="EMBL" id="MBS4224009.1"/>
    </source>
</evidence>
<keyword evidence="3" id="KW-1185">Reference proteome</keyword>
<reference evidence="2 3" key="1">
    <citation type="submission" date="2021-05" db="EMBL/GenBank/DDBJ databases">
        <title>Novel Bacillus species.</title>
        <authorList>
            <person name="Liu G."/>
        </authorList>
    </citation>
    <scope>NUCLEOTIDE SEQUENCE [LARGE SCALE GENOMIC DNA]</scope>
    <source>
        <strain evidence="2 3">FJAT-49682</strain>
    </source>
</reference>
<accession>A0A942Z4T4</accession>
<gene>
    <name evidence="2" type="ORF">KHA91_14800</name>
</gene>
<proteinExistence type="predicted"/>
<comment type="caution">
    <text evidence="2">The sequence shown here is derived from an EMBL/GenBank/DDBJ whole genome shotgun (WGS) entry which is preliminary data.</text>
</comment>
<dbReference type="RefSeq" id="WP_213099065.1">
    <property type="nucleotide sequence ID" value="NZ_JAGYPN010000003.1"/>
</dbReference>
<evidence type="ECO:0000259" key="1">
    <source>
        <dbReference type="Pfam" id="PF22888"/>
    </source>
</evidence>
<protein>
    <recommendedName>
        <fullName evidence="1">FIMAH domain-containing protein</fullName>
    </recommendedName>
</protein>
<dbReference type="Pfam" id="PF22888">
    <property type="entry name" value="FIMAH"/>
    <property type="match status" value="1"/>
</dbReference>
<name>A0A942Z4T4_9BACI</name>
<evidence type="ECO:0000313" key="3">
    <source>
        <dbReference type="Proteomes" id="UP000676456"/>
    </source>
</evidence>
<dbReference type="InterPro" id="IPR054470">
    <property type="entry name" value="FIMAH_dom"/>
</dbReference>
<dbReference type="EMBL" id="JAGYPN010000003">
    <property type="protein sequence ID" value="MBS4224009.1"/>
    <property type="molecule type" value="Genomic_DNA"/>
</dbReference>